<evidence type="ECO:0000313" key="1">
    <source>
        <dbReference type="EMBL" id="KAF6029834.1"/>
    </source>
</evidence>
<keyword evidence="2" id="KW-1185">Reference proteome</keyword>
<evidence type="ECO:0000313" key="2">
    <source>
        <dbReference type="Proteomes" id="UP000593567"/>
    </source>
</evidence>
<dbReference type="Proteomes" id="UP000593567">
    <property type="component" value="Unassembled WGS sequence"/>
</dbReference>
<dbReference type="AlphaFoldDB" id="A0A7J7JVU4"/>
<accession>A0A7J7JVU4</accession>
<reference evidence="1" key="1">
    <citation type="submission" date="2020-06" db="EMBL/GenBank/DDBJ databases">
        <title>Draft genome of Bugula neritina, a colonial animal packing powerful symbionts and potential medicines.</title>
        <authorList>
            <person name="Rayko M."/>
        </authorList>
    </citation>
    <scope>NUCLEOTIDE SEQUENCE [LARGE SCALE GENOMIC DNA]</scope>
    <source>
        <strain evidence="1">Kwan_BN1</strain>
    </source>
</reference>
<organism evidence="1 2">
    <name type="scientific">Bugula neritina</name>
    <name type="common">Brown bryozoan</name>
    <name type="synonym">Sertularia neritina</name>
    <dbReference type="NCBI Taxonomy" id="10212"/>
    <lineage>
        <taxon>Eukaryota</taxon>
        <taxon>Metazoa</taxon>
        <taxon>Spiralia</taxon>
        <taxon>Lophotrochozoa</taxon>
        <taxon>Bryozoa</taxon>
        <taxon>Gymnolaemata</taxon>
        <taxon>Cheilostomatida</taxon>
        <taxon>Flustrina</taxon>
        <taxon>Buguloidea</taxon>
        <taxon>Bugulidae</taxon>
        <taxon>Bugula</taxon>
    </lineage>
</organism>
<proteinExistence type="predicted"/>
<sequence>MHIFYKMSDAMKDLYGSRISLRNNQVSPDSSDPQKAPSSRNRLLLKLGNSFMICTSYFKAWLAINHSVVQSQSIHTSGNNSNCVSIFMNLCLYK</sequence>
<gene>
    <name evidence="1" type="ORF">EB796_011872</name>
</gene>
<dbReference type="EMBL" id="VXIV02001785">
    <property type="protein sequence ID" value="KAF6029834.1"/>
    <property type="molecule type" value="Genomic_DNA"/>
</dbReference>
<comment type="caution">
    <text evidence="1">The sequence shown here is derived from an EMBL/GenBank/DDBJ whole genome shotgun (WGS) entry which is preliminary data.</text>
</comment>
<name>A0A7J7JVU4_BUGNE</name>
<protein>
    <submittedName>
        <fullName evidence="1">Uncharacterized protein</fullName>
    </submittedName>
</protein>